<feature type="coiled-coil region" evidence="1">
    <location>
        <begin position="18"/>
        <end position="45"/>
    </location>
</feature>
<evidence type="ECO:0000256" key="1">
    <source>
        <dbReference type="SAM" id="Coils"/>
    </source>
</evidence>
<dbReference type="OrthoDB" id="2269034at2759"/>
<name>G4THH0_SERID</name>
<dbReference type="STRING" id="1109443.G4THH0"/>
<keyword evidence="3" id="KW-1185">Reference proteome</keyword>
<accession>G4THH0</accession>
<dbReference type="AlphaFoldDB" id="G4THH0"/>
<sequence>MSSPKIKLTNRVPAPRERAEIQRVIKRDEEELARLIKDLELVEKQITTQGEIIHNYKEALTMADSMRRVTERARKTMAGNGNILAVHSANTSVRVSCDETSYQKYEDIYKEINAIRKIAIEEAQKATNKIAQLDASIRGTKRDLESEESLLEVYEFSKQDISVMIARLQEGIAIKKNLASARRIVPVEVWEYIFLLCVSEEEALFGDNQRNGRPPFTALKLSGVCRQWRDIVTGQPKLWQCIAIPHHDKISTGQRGRISYYRAQCSPLLPKVYTYTHNVLVGSFTVDLVDFMLDTFSKYSELDLLARPFSVMRGPNHMQVLERLVPRTDVLKLTGYCEWRRPCPAANLDFLQNTKHLIVIGQNMDLRGISNSAENLTLTSLNLTEVAMQTEIFPGWLQPLKKLRYVEMFKVTFTPAAVVDTIEMPAMEHLLCDFSIYSFISRSMNAPRLKQLDLITANIEELHAHDWDTKLGTNFHKKCSDPHHSPHVNTNTRV</sequence>
<keyword evidence="1" id="KW-0175">Coiled coil</keyword>
<feature type="coiled-coil region" evidence="1">
    <location>
        <begin position="116"/>
        <end position="143"/>
    </location>
</feature>
<dbReference type="HOGENOM" id="CLU_458630_0_0_1"/>
<reference evidence="2 3" key="1">
    <citation type="journal article" date="2011" name="PLoS Pathog.">
        <title>Endophytic Life Strategies Decoded by Genome and Transcriptome Analyses of the Mutualistic Root Symbiont Piriformospora indica.</title>
        <authorList>
            <person name="Zuccaro A."/>
            <person name="Lahrmann U."/>
            <person name="Guldener U."/>
            <person name="Langen G."/>
            <person name="Pfiffi S."/>
            <person name="Biedenkopf D."/>
            <person name="Wong P."/>
            <person name="Samans B."/>
            <person name="Grimm C."/>
            <person name="Basiewicz M."/>
            <person name="Murat C."/>
            <person name="Martin F."/>
            <person name="Kogel K.H."/>
        </authorList>
    </citation>
    <scope>NUCLEOTIDE SEQUENCE [LARGE SCALE GENOMIC DNA]</scope>
    <source>
        <strain evidence="2 3">DSM 11827</strain>
    </source>
</reference>
<evidence type="ECO:0000313" key="2">
    <source>
        <dbReference type="EMBL" id="CCA70763.1"/>
    </source>
</evidence>
<dbReference type="InParanoid" id="G4THH0"/>
<organism evidence="2 3">
    <name type="scientific">Serendipita indica (strain DSM 11827)</name>
    <name type="common">Root endophyte fungus</name>
    <name type="synonym">Piriformospora indica</name>
    <dbReference type="NCBI Taxonomy" id="1109443"/>
    <lineage>
        <taxon>Eukaryota</taxon>
        <taxon>Fungi</taxon>
        <taxon>Dikarya</taxon>
        <taxon>Basidiomycota</taxon>
        <taxon>Agaricomycotina</taxon>
        <taxon>Agaricomycetes</taxon>
        <taxon>Sebacinales</taxon>
        <taxon>Serendipitaceae</taxon>
        <taxon>Serendipita</taxon>
    </lineage>
</organism>
<dbReference type="EMBL" id="CAFZ01000094">
    <property type="protein sequence ID" value="CCA70763.1"/>
    <property type="molecule type" value="Genomic_DNA"/>
</dbReference>
<dbReference type="Proteomes" id="UP000007148">
    <property type="component" value="Unassembled WGS sequence"/>
</dbReference>
<gene>
    <name evidence="2" type="ORF">PIIN_04698</name>
</gene>
<evidence type="ECO:0008006" key="4">
    <source>
        <dbReference type="Google" id="ProtNLM"/>
    </source>
</evidence>
<comment type="caution">
    <text evidence="2">The sequence shown here is derived from an EMBL/GenBank/DDBJ whole genome shotgun (WGS) entry which is preliminary data.</text>
</comment>
<evidence type="ECO:0000313" key="3">
    <source>
        <dbReference type="Proteomes" id="UP000007148"/>
    </source>
</evidence>
<proteinExistence type="predicted"/>
<protein>
    <recommendedName>
        <fullName evidence="4">F-box domain-containing protein</fullName>
    </recommendedName>
</protein>